<proteinExistence type="predicted"/>
<dbReference type="EMBL" id="JADFTS010000002">
    <property type="protein sequence ID" value="KAF9622968.1"/>
    <property type="molecule type" value="Genomic_DNA"/>
</dbReference>
<accession>A0A835ITT1</accession>
<evidence type="ECO:0000313" key="2">
    <source>
        <dbReference type="EMBL" id="KAF9622968.1"/>
    </source>
</evidence>
<comment type="caution">
    <text evidence="2">The sequence shown here is derived from an EMBL/GenBank/DDBJ whole genome shotgun (WGS) entry which is preliminary data.</text>
</comment>
<feature type="compositionally biased region" description="Basic residues" evidence="1">
    <location>
        <begin position="127"/>
        <end position="144"/>
    </location>
</feature>
<feature type="region of interest" description="Disordered" evidence="1">
    <location>
        <begin position="122"/>
        <end position="175"/>
    </location>
</feature>
<dbReference type="GO" id="GO:0003676">
    <property type="term" value="F:nucleic acid binding"/>
    <property type="evidence" value="ECO:0007669"/>
    <property type="project" value="InterPro"/>
</dbReference>
<sequence length="175" mass="20278">MRLNTFVDHHICEADPELKNRMADARWVATKIEDQMKVHLKTMSPAFIMKEVRRIYHVSISYYTTWTARDKCLQAIYGDYGASYNLVPIFCDEDPNEIVRPPPFERAIGRPRKQRIKEEYEEDIGRGKNKRRKMTCTRCKKQGHNSRTCKGLPASETGRNNNTTAAELVDSVPVD</sequence>
<dbReference type="SUPFAM" id="SSF57756">
    <property type="entry name" value="Retrovirus zinc finger-like domains"/>
    <property type="match status" value="1"/>
</dbReference>
<name>A0A835ITT1_9MAGN</name>
<gene>
    <name evidence="2" type="ORF">IFM89_035683</name>
</gene>
<reference evidence="2 3" key="1">
    <citation type="submission" date="2020-10" db="EMBL/GenBank/DDBJ databases">
        <title>The Coptis chinensis genome and diversification of protoberbering-type alkaloids.</title>
        <authorList>
            <person name="Wang B."/>
            <person name="Shu S."/>
            <person name="Song C."/>
            <person name="Liu Y."/>
        </authorList>
    </citation>
    <scope>NUCLEOTIDE SEQUENCE [LARGE SCALE GENOMIC DNA]</scope>
    <source>
        <strain evidence="2">HL-2020</strain>
        <tissue evidence="2">Leaf</tissue>
    </source>
</reference>
<keyword evidence="3" id="KW-1185">Reference proteome</keyword>
<organism evidence="2 3">
    <name type="scientific">Coptis chinensis</name>
    <dbReference type="NCBI Taxonomy" id="261450"/>
    <lineage>
        <taxon>Eukaryota</taxon>
        <taxon>Viridiplantae</taxon>
        <taxon>Streptophyta</taxon>
        <taxon>Embryophyta</taxon>
        <taxon>Tracheophyta</taxon>
        <taxon>Spermatophyta</taxon>
        <taxon>Magnoliopsida</taxon>
        <taxon>Ranunculales</taxon>
        <taxon>Ranunculaceae</taxon>
        <taxon>Coptidoideae</taxon>
        <taxon>Coptis</taxon>
    </lineage>
</organism>
<protein>
    <recommendedName>
        <fullName evidence="4">CCHC-type domain-containing protein</fullName>
    </recommendedName>
</protein>
<dbReference type="InterPro" id="IPR036875">
    <property type="entry name" value="Znf_CCHC_sf"/>
</dbReference>
<dbReference type="AlphaFoldDB" id="A0A835ITT1"/>
<dbReference type="GO" id="GO:0008270">
    <property type="term" value="F:zinc ion binding"/>
    <property type="evidence" value="ECO:0007669"/>
    <property type="project" value="InterPro"/>
</dbReference>
<evidence type="ECO:0000313" key="3">
    <source>
        <dbReference type="Proteomes" id="UP000631114"/>
    </source>
</evidence>
<evidence type="ECO:0000256" key="1">
    <source>
        <dbReference type="SAM" id="MobiDB-lite"/>
    </source>
</evidence>
<dbReference type="OrthoDB" id="683469at2759"/>
<dbReference type="Proteomes" id="UP000631114">
    <property type="component" value="Unassembled WGS sequence"/>
</dbReference>
<evidence type="ECO:0008006" key="4">
    <source>
        <dbReference type="Google" id="ProtNLM"/>
    </source>
</evidence>